<keyword evidence="2" id="KW-0813">Transport</keyword>
<gene>
    <name evidence="8" type="ORF">ACFR9S_14680</name>
</gene>
<dbReference type="EMBL" id="JBHUDH010000212">
    <property type="protein sequence ID" value="MFD1527528.1"/>
    <property type="molecule type" value="Genomic_DNA"/>
</dbReference>
<dbReference type="Proteomes" id="UP001597111">
    <property type="component" value="Unassembled WGS sequence"/>
</dbReference>
<feature type="transmembrane region" description="Helical" evidence="7">
    <location>
        <begin position="21"/>
        <end position="44"/>
    </location>
</feature>
<evidence type="ECO:0000256" key="7">
    <source>
        <dbReference type="SAM" id="Phobius"/>
    </source>
</evidence>
<dbReference type="InterPro" id="IPR010290">
    <property type="entry name" value="TM_effector"/>
</dbReference>
<evidence type="ECO:0000256" key="6">
    <source>
        <dbReference type="ARBA" id="ARBA00023136"/>
    </source>
</evidence>
<comment type="subcellular location">
    <subcellularLocation>
        <location evidence="1">Cell membrane</location>
        <topology evidence="1">Multi-pass membrane protein</topology>
    </subcellularLocation>
</comment>
<proteinExistence type="predicted"/>
<dbReference type="Pfam" id="PF05977">
    <property type="entry name" value="MFS_3"/>
    <property type="match status" value="1"/>
</dbReference>
<evidence type="ECO:0000256" key="1">
    <source>
        <dbReference type="ARBA" id="ARBA00004651"/>
    </source>
</evidence>
<dbReference type="RefSeq" id="WP_379818955.1">
    <property type="nucleotide sequence ID" value="NZ_JBHUDH010000212.1"/>
</dbReference>
<evidence type="ECO:0000256" key="2">
    <source>
        <dbReference type="ARBA" id="ARBA00022448"/>
    </source>
</evidence>
<feature type="transmembrane region" description="Helical" evidence="7">
    <location>
        <begin position="82"/>
        <end position="104"/>
    </location>
</feature>
<evidence type="ECO:0000256" key="4">
    <source>
        <dbReference type="ARBA" id="ARBA00022692"/>
    </source>
</evidence>
<keyword evidence="4 7" id="KW-0812">Transmembrane</keyword>
<feature type="non-terminal residue" evidence="8">
    <location>
        <position position="172"/>
    </location>
</feature>
<dbReference type="GO" id="GO:0005886">
    <property type="term" value="C:plasma membrane"/>
    <property type="evidence" value="ECO:0007669"/>
    <property type="project" value="UniProtKB-SubCell"/>
</dbReference>
<comment type="caution">
    <text evidence="8">The sequence shown here is derived from an EMBL/GenBank/DDBJ whole genome shotgun (WGS) entry which is preliminary data.</text>
</comment>
<evidence type="ECO:0000313" key="9">
    <source>
        <dbReference type="Proteomes" id="UP001597111"/>
    </source>
</evidence>
<organism evidence="8 9">
    <name type="scientific">Halolamina salina</name>
    <dbReference type="NCBI Taxonomy" id="1220023"/>
    <lineage>
        <taxon>Archaea</taxon>
        <taxon>Methanobacteriati</taxon>
        <taxon>Methanobacteriota</taxon>
        <taxon>Stenosarchaea group</taxon>
        <taxon>Halobacteria</taxon>
        <taxon>Halobacteriales</taxon>
        <taxon>Haloferacaceae</taxon>
    </lineage>
</organism>
<dbReference type="SUPFAM" id="SSF103473">
    <property type="entry name" value="MFS general substrate transporter"/>
    <property type="match status" value="1"/>
</dbReference>
<keyword evidence="5 7" id="KW-1133">Transmembrane helix</keyword>
<feature type="transmembrane region" description="Helical" evidence="7">
    <location>
        <begin position="148"/>
        <end position="171"/>
    </location>
</feature>
<accession>A0ABD6B9N5</accession>
<dbReference type="AlphaFoldDB" id="A0ABD6B9N5"/>
<dbReference type="Gene3D" id="1.20.1250.20">
    <property type="entry name" value="MFS general substrate transporter like domains"/>
    <property type="match status" value="1"/>
</dbReference>
<name>A0ABD6B9N5_9EURY</name>
<evidence type="ECO:0000313" key="8">
    <source>
        <dbReference type="EMBL" id="MFD1527528.1"/>
    </source>
</evidence>
<reference evidence="8 9" key="1">
    <citation type="journal article" date="2019" name="Int. J. Syst. Evol. Microbiol.">
        <title>The Global Catalogue of Microorganisms (GCM) 10K type strain sequencing project: providing services to taxonomists for standard genome sequencing and annotation.</title>
        <authorList>
            <consortium name="The Broad Institute Genomics Platform"/>
            <consortium name="The Broad Institute Genome Sequencing Center for Infectious Disease"/>
            <person name="Wu L."/>
            <person name="Ma J."/>
        </authorList>
    </citation>
    <scope>NUCLEOTIDE SEQUENCE [LARGE SCALE GENOMIC DNA]</scope>
    <source>
        <strain evidence="8 9">CGMCC 1.12285</strain>
    </source>
</reference>
<sequence length="172" mass="18053">MILPDIGRDHPLRANRDFRRFVAGQFVTNAGDSLYTVAVLWLVFELSGSTTLVGVANAVLLLPWLLQAVAGPIVDRFPVKPLLVGSQIVQGVVVLVFPLAAAAGRLDVDLLLAVVPILMLATLVMGPIEATLVPRIVADDRLPQANSALATVTLGLDMLFDAVGGGLIALVG</sequence>
<evidence type="ECO:0000256" key="5">
    <source>
        <dbReference type="ARBA" id="ARBA00022989"/>
    </source>
</evidence>
<keyword evidence="9" id="KW-1185">Reference proteome</keyword>
<evidence type="ECO:0000256" key="3">
    <source>
        <dbReference type="ARBA" id="ARBA00022475"/>
    </source>
</evidence>
<feature type="transmembrane region" description="Helical" evidence="7">
    <location>
        <begin position="110"/>
        <end position="128"/>
    </location>
</feature>
<keyword evidence="6 7" id="KW-0472">Membrane</keyword>
<dbReference type="InterPro" id="IPR036259">
    <property type="entry name" value="MFS_trans_sf"/>
</dbReference>
<keyword evidence="3" id="KW-1003">Cell membrane</keyword>
<dbReference type="PANTHER" id="PTHR23513:SF6">
    <property type="entry name" value="MAJOR FACILITATOR SUPERFAMILY ASSOCIATED DOMAIN-CONTAINING PROTEIN"/>
    <property type="match status" value="1"/>
</dbReference>
<protein>
    <submittedName>
        <fullName evidence="8">MFS transporter</fullName>
    </submittedName>
</protein>
<dbReference type="PANTHER" id="PTHR23513">
    <property type="entry name" value="INTEGRAL MEMBRANE EFFLUX PROTEIN-RELATED"/>
    <property type="match status" value="1"/>
</dbReference>